<organism evidence="1 2">
    <name type="scientific">Phyllobacterium bourgognense</name>
    <dbReference type="NCBI Taxonomy" id="314236"/>
    <lineage>
        <taxon>Bacteria</taxon>
        <taxon>Pseudomonadati</taxon>
        <taxon>Pseudomonadota</taxon>
        <taxon>Alphaproteobacteria</taxon>
        <taxon>Hyphomicrobiales</taxon>
        <taxon>Phyllobacteriaceae</taxon>
        <taxon>Phyllobacterium</taxon>
    </lineage>
</organism>
<evidence type="ECO:0000313" key="1">
    <source>
        <dbReference type="EMBL" id="RCW85438.1"/>
    </source>
</evidence>
<dbReference type="RefSeq" id="WP_114429280.1">
    <property type="nucleotide sequence ID" value="NZ_QPJM01000003.1"/>
</dbReference>
<dbReference type="AlphaFoldDB" id="A0A368Z0W6"/>
<keyword evidence="2" id="KW-1185">Reference proteome</keyword>
<protein>
    <submittedName>
        <fullName evidence="1">Uncharacterized protein DUF3168</fullName>
    </submittedName>
</protein>
<dbReference type="InterPro" id="IPR021508">
    <property type="entry name" value="Gp17-like"/>
</dbReference>
<sequence>MIEPSLALRTAIRARLIDDSAVTSLVSATSILAGSSRPETLPCIMLADSQTIFLGHTSGAGYAARVFVDAHIWAIEDGEDTAKAIGFAVMNALREVPDADGFTIDEFEKPSIRWMRDPDPDKNYCHGVLTFEAVIRWKL</sequence>
<evidence type="ECO:0000313" key="2">
    <source>
        <dbReference type="Proteomes" id="UP000253324"/>
    </source>
</evidence>
<dbReference type="Pfam" id="PF11367">
    <property type="entry name" value="Tail_completion_gp17"/>
    <property type="match status" value="1"/>
</dbReference>
<comment type="caution">
    <text evidence="1">The sequence shown here is derived from an EMBL/GenBank/DDBJ whole genome shotgun (WGS) entry which is preliminary data.</text>
</comment>
<gene>
    <name evidence="1" type="ORF">C7476_103281</name>
</gene>
<reference evidence="1 2" key="1">
    <citation type="submission" date="2018-07" db="EMBL/GenBank/DDBJ databases">
        <title>Genomic Encyclopedia of Type Strains, Phase III (KMG-III): the genomes of soil and plant-associated and newly described type strains.</title>
        <authorList>
            <person name="Whitman W."/>
        </authorList>
    </citation>
    <scope>NUCLEOTIDE SEQUENCE [LARGE SCALE GENOMIC DNA]</scope>
    <source>
        <strain evidence="1 2">31-25a</strain>
    </source>
</reference>
<dbReference type="EMBL" id="QPJM01000003">
    <property type="protein sequence ID" value="RCW85438.1"/>
    <property type="molecule type" value="Genomic_DNA"/>
</dbReference>
<name>A0A368Z0W6_9HYPH</name>
<accession>A0A368Z0W6</accession>
<dbReference type="OrthoDB" id="7630456at2"/>
<dbReference type="InterPro" id="IPR053745">
    <property type="entry name" value="Viral_Tail_Comp_sf"/>
</dbReference>
<dbReference type="Gene3D" id="3.30.2000.30">
    <property type="match status" value="1"/>
</dbReference>
<proteinExistence type="predicted"/>
<dbReference type="Proteomes" id="UP000253324">
    <property type="component" value="Unassembled WGS sequence"/>
</dbReference>